<protein>
    <recommendedName>
        <fullName evidence="5">SHS2 domain-containing protein</fullName>
    </recommendedName>
</protein>
<accession>A0A382G8S5</accession>
<evidence type="ECO:0000259" key="5">
    <source>
        <dbReference type="Pfam" id="PF02491"/>
    </source>
</evidence>
<evidence type="ECO:0000256" key="2">
    <source>
        <dbReference type="ARBA" id="ARBA00022618"/>
    </source>
</evidence>
<dbReference type="InterPro" id="IPR020823">
    <property type="entry name" value="Cell_div_FtsA"/>
</dbReference>
<evidence type="ECO:0000256" key="1">
    <source>
        <dbReference type="ARBA" id="ARBA00022475"/>
    </source>
</evidence>
<name>A0A382G8S5_9ZZZZ</name>
<dbReference type="Pfam" id="PF14450">
    <property type="entry name" value="FtsA"/>
    <property type="match status" value="1"/>
</dbReference>
<dbReference type="SUPFAM" id="SSF53067">
    <property type="entry name" value="Actin-like ATPase domain"/>
    <property type="match status" value="2"/>
</dbReference>
<dbReference type="InterPro" id="IPR043129">
    <property type="entry name" value="ATPase_NBD"/>
</dbReference>
<keyword evidence="2" id="KW-0132">Cell division</keyword>
<dbReference type="EMBL" id="UINC01053906">
    <property type="protein sequence ID" value="SVB70993.1"/>
    <property type="molecule type" value="Genomic_DNA"/>
</dbReference>
<proteinExistence type="predicted"/>
<evidence type="ECO:0000256" key="4">
    <source>
        <dbReference type="ARBA" id="ARBA00023306"/>
    </source>
</evidence>
<keyword evidence="3" id="KW-0472">Membrane</keyword>
<dbReference type="InterPro" id="IPR003494">
    <property type="entry name" value="SHS2_FtsA"/>
</dbReference>
<reference evidence="6" key="1">
    <citation type="submission" date="2018-05" db="EMBL/GenBank/DDBJ databases">
        <authorList>
            <person name="Lanie J.A."/>
            <person name="Ng W.-L."/>
            <person name="Kazmierczak K.M."/>
            <person name="Andrzejewski T.M."/>
            <person name="Davidsen T.M."/>
            <person name="Wayne K.J."/>
            <person name="Tettelin H."/>
            <person name="Glass J.I."/>
            <person name="Rusch D."/>
            <person name="Podicherti R."/>
            <person name="Tsui H.-C.T."/>
            <person name="Winkler M.E."/>
        </authorList>
    </citation>
    <scope>NUCLEOTIDE SEQUENCE</scope>
</reference>
<feature type="non-terminal residue" evidence="6">
    <location>
        <position position="1"/>
    </location>
</feature>
<dbReference type="PANTHER" id="PTHR32432">
    <property type="entry name" value="CELL DIVISION PROTEIN FTSA-RELATED"/>
    <property type="match status" value="1"/>
</dbReference>
<dbReference type="GO" id="GO:0009898">
    <property type="term" value="C:cytoplasmic side of plasma membrane"/>
    <property type="evidence" value="ECO:0007669"/>
    <property type="project" value="TreeGrafter"/>
</dbReference>
<dbReference type="GO" id="GO:0051301">
    <property type="term" value="P:cell division"/>
    <property type="evidence" value="ECO:0007669"/>
    <property type="project" value="UniProtKB-KW"/>
</dbReference>
<dbReference type="Pfam" id="PF02491">
    <property type="entry name" value="SHS2_FTSA"/>
    <property type="match status" value="1"/>
</dbReference>
<evidence type="ECO:0000256" key="3">
    <source>
        <dbReference type="ARBA" id="ARBA00023136"/>
    </source>
</evidence>
<dbReference type="AlphaFoldDB" id="A0A382G8S5"/>
<feature type="domain" description="SHS2" evidence="5">
    <location>
        <begin position="40"/>
        <end position="105"/>
    </location>
</feature>
<dbReference type="GO" id="GO:0032153">
    <property type="term" value="C:cell division site"/>
    <property type="evidence" value="ECO:0007669"/>
    <property type="project" value="TreeGrafter"/>
</dbReference>
<organism evidence="6">
    <name type="scientific">marine metagenome</name>
    <dbReference type="NCBI Taxonomy" id="408172"/>
    <lineage>
        <taxon>unclassified sequences</taxon>
        <taxon>metagenomes</taxon>
        <taxon>ecological metagenomes</taxon>
    </lineage>
</organism>
<keyword evidence="4" id="KW-0131">Cell cycle</keyword>
<dbReference type="NCBIfam" id="TIGR01174">
    <property type="entry name" value="ftsA"/>
    <property type="match status" value="1"/>
</dbReference>
<evidence type="ECO:0000313" key="6">
    <source>
        <dbReference type="EMBL" id="SVB70993.1"/>
    </source>
</evidence>
<keyword evidence="1" id="KW-1003">Cell membrane</keyword>
<dbReference type="PANTHER" id="PTHR32432:SF4">
    <property type="entry name" value="CELL DIVISION PROTEIN FTSA"/>
    <property type="match status" value="1"/>
</dbReference>
<dbReference type="InterPro" id="IPR050696">
    <property type="entry name" value="FtsA/MreB"/>
</dbReference>
<sequence length="382" mass="42716">RIIVTNQLKNLVRDFRNIEKEIDYCNIGFGGSSNNSVIIQSSMQTDKDDEIITQEQISLLSKNNPKINSFITHDTTHIIPLEYRLDGMEGIRHPLGMHSKNIAVHNLYVNIEKNQIDLVQSMIIESGLQPKYLISEIIASSSYLLNADEKEIGSLIIDIGAASTDFCLTKKGNPVYTGSIPVGGNQFTSDLSIAFSTNLDFANQLKLETSCTPENERIAEKVIIKDKDSTKTTEITKRQISQVMKERVVEIFTMIKQEIVENLGQQNLPERIILTGGGSKTEGIVAQARYIFQAKTRLADTKNLKFLGENLTLESLTSLSMANYMHNIDYNAEFTSQINNISTGIKGNIEISNITKFGSNIQTSVKMNILELFKKIKSIGKR</sequence>
<dbReference type="Gene3D" id="3.30.420.40">
    <property type="match status" value="1"/>
</dbReference>
<gene>
    <name evidence="6" type="ORF">METZ01_LOCUS223847</name>
</gene>